<dbReference type="OrthoDB" id="384210at2"/>
<accession>A0A0M1N0M2</accession>
<sequence length="211" mass="25812">MDKKTQELHIFSLKFEQLKEKEKDLFSRIVNKLFQVNYLTLQKMADANDYRFILLHRELFYSFFQLADFELEIKKHDEVIFIHNLHHFNKLKLKKEESLILFIFRILFQQKKETKPSKTKIEVFLQDIFKELKHIGYFEVQKFKKETVKKTLTMLRQYNIIDYSDHNNHLSDDLTITIYPSILYLIDIEMIKHYQELFLLKQSKNPDEKIN</sequence>
<comment type="caution">
    <text evidence="1">The sequence shown here is derived from an EMBL/GenBank/DDBJ whole genome shotgun (WGS) entry which is preliminary data.</text>
</comment>
<evidence type="ECO:0000313" key="1">
    <source>
        <dbReference type="EMBL" id="KOR75701.1"/>
    </source>
</evidence>
<reference evidence="2" key="1">
    <citation type="submission" date="2015-05" db="EMBL/GenBank/DDBJ databases">
        <title>Draft genome sequence of 'Candidatus Phytoplasma Pruni' strain CX, a plant pathogenic bacterium.</title>
        <authorList>
            <person name="Lee I.-M."/>
            <person name="Bottner-Parker K.D."/>
            <person name="Shao J."/>
            <person name="Gundersen-Rindal D.E."/>
            <person name="Zhao Y."/>
            <person name="Davis R.E."/>
        </authorList>
    </citation>
    <scope>NUCLEOTIDE SEQUENCE [LARGE SCALE GENOMIC DNA]</scope>
    <source>
        <strain evidence="2">CX</strain>
    </source>
</reference>
<gene>
    <name evidence="1" type="ORF">CPX_001261</name>
</gene>
<dbReference type="Pfam" id="PF13835">
    <property type="entry name" value="DUF4194"/>
    <property type="match status" value="1"/>
</dbReference>
<protein>
    <recommendedName>
        <fullName evidence="3">DUF4194 domain-containing protein</fullName>
    </recommendedName>
</protein>
<evidence type="ECO:0000313" key="2">
    <source>
        <dbReference type="Proteomes" id="UP000037386"/>
    </source>
</evidence>
<dbReference type="RefSeq" id="WP_053521256.1">
    <property type="nucleotide sequence ID" value="NZ_LHCF01000001.1"/>
</dbReference>
<dbReference type="PATRIC" id="fig|479893.3.peg.36"/>
<dbReference type="InterPro" id="IPR025449">
    <property type="entry name" value="JetB"/>
</dbReference>
<organism evidence="1 2">
    <name type="scientific">Candidatus Phytoplasma pruni</name>
    <dbReference type="NCBI Taxonomy" id="479893"/>
    <lineage>
        <taxon>Bacteria</taxon>
        <taxon>Bacillati</taxon>
        <taxon>Mycoplasmatota</taxon>
        <taxon>Mollicutes</taxon>
        <taxon>Acholeplasmatales</taxon>
        <taxon>Acholeplasmataceae</taxon>
        <taxon>Candidatus Phytoplasma</taxon>
        <taxon>16SrIII (X-disease group)</taxon>
    </lineage>
</organism>
<evidence type="ECO:0008006" key="3">
    <source>
        <dbReference type="Google" id="ProtNLM"/>
    </source>
</evidence>
<dbReference type="AlphaFoldDB" id="A0A0M1N0M2"/>
<dbReference type="Proteomes" id="UP000037386">
    <property type="component" value="Unassembled WGS sequence"/>
</dbReference>
<name>A0A0M1N0M2_9MOLU</name>
<dbReference type="STRING" id="479893.CPX_001261"/>
<dbReference type="EMBL" id="LHCF01000001">
    <property type="protein sequence ID" value="KOR75701.1"/>
    <property type="molecule type" value="Genomic_DNA"/>
</dbReference>
<proteinExistence type="predicted"/>